<dbReference type="InterPro" id="IPR001579">
    <property type="entry name" value="Glyco_hydro_18_chit_AS"/>
</dbReference>
<dbReference type="InterPro" id="IPR017853">
    <property type="entry name" value="GH"/>
</dbReference>
<dbReference type="GO" id="GO:0005576">
    <property type="term" value="C:extracellular region"/>
    <property type="evidence" value="ECO:0007669"/>
    <property type="project" value="UniProtKB-SubCell"/>
</dbReference>
<feature type="chain" id="PRO_5040461309" description="chitinase" evidence="15">
    <location>
        <begin position="27"/>
        <end position="1325"/>
    </location>
</feature>
<accession>A0A9P5LFG6</accession>
<feature type="region of interest" description="Disordered" evidence="14">
    <location>
        <begin position="808"/>
        <end position="827"/>
    </location>
</feature>
<dbReference type="PROSITE" id="PS00026">
    <property type="entry name" value="CHIT_BIND_I_1"/>
    <property type="match status" value="2"/>
</dbReference>
<evidence type="ECO:0000259" key="16">
    <source>
        <dbReference type="PROSITE" id="PS50941"/>
    </source>
</evidence>
<sequence length="1325" mass="145525">MATTNRLPALILSLFLILQLLSLAASAQECTKTKLCATGCCSKDGFCGTTKEHCGSGCQSTCDFKLGCDKTNPCKDGTCCSKFGFCGFGPDFCSKDNCVVGCDAKTYCDPGGYGSEYAEHTKCPLNVCCSKWGYCGLTEEFCGKKKVNRPSCSAKGLPMKRVVGYYEGWAPGRACDKFNPSNIPDGVYTHLNFAFASIDPTTFKVVPAAKGDTELYRQLTRKKQVDANLKVFLAIGGWAFNDPGPTATTFSDIARSEANQRAFISSLVSLMNTYNFDGVDIDWEYPEATDRQGRGEDFANLPKFLRNIKSSLTQNGDKNGLSIAIPASYWYLQHFDIINIAKHVDFFNVMTYDLHGSWDTPESWLGSHLNSHTNLTEIEDALDLLWRNKIDPDQVNLGLAFYSRTFTASDPGCMSPGCLFTSGAAKGPCSNAVGVLSNAEIDRKVSMSKSSVSLDQKAAAKILKSGRDWMTYDDADTWKIKLDFARSQCLGGAMVWAISQDTSAGKYSKQLQSVTGYKSRAVTAIKTNVNADIPGGVFKEMEISESSTDVSKKQCRWSNCGQGCPSGWKSVLRRDPYKDSIRELMYDNTGCDGSGTRIFCCPPGDQPSCQWLYFNGGKCNPGCPGDGDMEIASTKAGCNNGKAQVACCTGKGSSMDIYRQCKWYGKEHDCAIDSGTKSCSWSSTYNMPLFSSGDGSGAQVCRDSSGSRGRRPYCCDESDSSKAHWNNCQWYDNFALGLTPYAGEKTCNANCPAGKIKIALDNYESLCGDGTSAYCCDAEVTTSADEEKKILGETLKAWAKAPTCPNTKGPLSTRSVSGTQEDETPTIAKRSAPEISAAAVKSALQDILGHPSNSKLTKETRDLWDDAMLPRWKYLSAASLSSLWFQTKDMVSSIELIAAATLCNMNGWNKELESSNSESSVIECPMERLGVLESDLLVNPDDSGVDPESTTFGTLADKVGWILWPFRLLGGGGIFSRGVGKRRSFKVTCPDMKTTFKVFSEEYTNGGKGDDLAAANNDNDRYYVNNAGGNCYSSGLANDGQSDDKDMKWVSEHILELQVYRDFIEYTMTGYLADKRKTAYGIYLESVSNTAMGGRATCDMWKGGFINGFPAWTKAGYQKTPMRTLYNILGSVSNPSEMVNCESKLNNMKTQIWGLNDPMKVEKWNKRCRPTTKLAGETAITTLQMVFGVWQYQNDEGIMDKLLTTHVEVAKFLGKFEALYLKEYPKTNPMGLDTGHWREYMVYHVDRMVEASKGWAEGRIKALISDWTAHENRLLQKTTIGLSAQAAATVANDINLARQKLVAFRGLQNRIDTTFVFDTNVFLEY</sequence>
<keyword evidence="19" id="KW-1185">Reference proteome</keyword>
<keyword evidence="12" id="KW-1015">Disulfide bond</keyword>
<dbReference type="GO" id="GO:0008061">
    <property type="term" value="F:chitin binding"/>
    <property type="evidence" value="ECO:0007669"/>
    <property type="project" value="UniProtKB-UniRule"/>
</dbReference>
<feature type="disulfide bond" evidence="12">
    <location>
        <begin position="128"/>
        <end position="142"/>
    </location>
</feature>
<feature type="domain" description="Chitin-binding type-1" evidence="16">
    <location>
        <begin position="27"/>
        <end position="64"/>
    </location>
</feature>
<dbReference type="InterPro" id="IPR001002">
    <property type="entry name" value="Chitin-bd_1"/>
</dbReference>
<organism evidence="18 19">
    <name type="scientific">Cylindrodendrum hubeiense</name>
    <dbReference type="NCBI Taxonomy" id="595255"/>
    <lineage>
        <taxon>Eukaryota</taxon>
        <taxon>Fungi</taxon>
        <taxon>Dikarya</taxon>
        <taxon>Ascomycota</taxon>
        <taxon>Pezizomycotina</taxon>
        <taxon>Sordariomycetes</taxon>
        <taxon>Hypocreomycetidae</taxon>
        <taxon>Hypocreales</taxon>
        <taxon>Nectriaceae</taxon>
        <taxon>Cylindrodendrum</taxon>
    </lineage>
</organism>
<reference evidence="18" key="1">
    <citation type="submission" date="2020-03" db="EMBL/GenBank/DDBJ databases">
        <title>Draft Genome Sequence of Cylindrodendrum hubeiense.</title>
        <authorList>
            <person name="Buettner E."/>
            <person name="Kellner H."/>
        </authorList>
    </citation>
    <scope>NUCLEOTIDE SEQUENCE</scope>
    <source>
        <strain evidence="18">IHI 201604</strain>
    </source>
</reference>
<dbReference type="InterPro" id="IPR036861">
    <property type="entry name" value="Endochitinase-like_sf"/>
</dbReference>
<dbReference type="Proteomes" id="UP000722485">
    <property type="component" value="Unassembled WGS sequence"/>
</dbReference>
<keyword evidence="11" id="KW-0624">Polysaccharide degradation</keyword>
<evidence type="ECO:0000256" key="15">
    <source>
        <dbReference type="SAM" id="SignalP"/>
    </source>
</evidence>
<keyword evidence="10 13" id="KW-0326">Glycosidase</keyword>
<evidence type="ECO:0000256" key="4">
    <source>
        <dbReference type="ARBA" id="ARBA00012729"/>
    </source>
</evidence>
<dbReference type="Gene3D" id="3.30.60.10">
    <property type="entry name" value="Endochitinase-like"/>
    <property type="match status" value="3"/>
</dbReference>
<evidence type="ECO:0000256" key="1">
    <source>
        <dbReference type="ARBA" id="ARBA00000822"/>
    </source>
</evidence>
<evidence type="ECO:0000313" key="19">
    <source>
        <dbReference type="Proteomes" id="UP000722485"/>
    </source>
</evidence>
<keyword evidence="6 12" id="KW-0147">Chitin-binding</keyword>
<feature type="disulfide bond" evidence="12">
    <location>
        <begin position="123"/>
        <end position="135"/>
    </location>
</feature>
<feature type="disulfide bond" evidence="12">
    <location>
        <begin position="98"/>
        <end position="102"/>
    </location>
</feature>
<evidence type="ECO:0000256" key="10">
    <source>
        <dbReference type="ARBA" id="ARBA00023295"/>
    </source>
</evidence>
<evidence type="ECO:0000256" key="2">
    <source>
        <dbReference type="ARBA" id="ARBA00004613"/>
    </source>
</evidence>
<dbReference type="InterPro" id="IPR011583">
    <property type="entry name" value="Chitinase_II/V-like_cat"/>
</dbReference>
<evidence type="ECO:0000256" key="12">
    <source>
        <dbReference type="PROSITE-ProRule" id="PRU00261"/>
    </source>
</evidence>
<evidence type="ECO:0000256" key="8">
    <source>
        <dbReference type="ARBA" id="ARBA00023024"/>
    </source>
</evidence>
<keyword evidence="9" id="KW-0119">Carbohydrate metabolism</keyword>
<dbReference type="SUPFAM" id="SSF54556">
    <property type="entry name" value="Chitinase insertion domain"/>
    <property type="match status" value="1"/>
</dbReference>
<dbReference type="Pfam" id="PF00704">
    <property type="entry name" value="Glyco_hydro_18"/>
    <property type="match status" value="1"/>
</dbReference>
<comment type="caution">
    <text evidence="12">Lacks conserved residue(s) required for the propagation of feature annotation.</text>
</comment>
<evidence type="ECO:0000256" key="14">
    <source>
        <dbReference type="SAM" id="MobiDB-lite"/>
    </source>
</evidence>
<feature type="domain" description="Chitin-binding type-1" evidence="16">
    <location>
        <begin position="105"/>
        <end position="154"/>
    </location>
</feature>
<dbReference type="PROSITE" id="PS01095">
    <property type="entry name" value="GH18_1"/>
    <property type="match status" value="1"/>
</dbReference>
<dbReference type="OrthoDB" id="73875at2759"/>
<dbReference type="SUPFAM" id="SSF51445">
    <property type="entry name" value="(Trans)glycosidases"/>
    <property type="match status" value="1"/>
</dbReference>
<dbReference type="SMART" id="SM00270">
    <property type="entry name" value="ChtBD1"/>
    <property type="match status" value="3"/>
</dbReference>
<evidence type="ECO:0000313" key="18">
    <source>
        <dbReference type="EMBL" id="KAF7556582.1"/>
    </source>
</evidence>
<feature type="disulfide bond" evidence="12">
    <location>
        <begin position="74"/>
        <end position="86"/>
    </location>
</feature>
<evidence type="ECO:0000256" key="3">
    <source>
        <dbReference type="ARBA" id="ARBA00008682"/>
    </source>
</evidence>
<dbReference type="GO" id="GO:0008843">
    <property type="term" value="F:endochitinase activity"/>
    <property type="evidence" value="ECO:0007669"/>
    <property type="project" value="UniProtKB-EC"/>
</dbReference>
<evidence type="ECO:0000256" key="13">
    <source>
        <dbReference type="RuleBase" id="RU000489"/>
    </source>
</evidence>
<dbReference type="Gene3D" id="3.10.50.10">
    <property type="match status" value="1"/>
</dbReference>
<dbReference type="CDD" id="cd00035">
    <property type="entry name" value="ChtBD1"/>
    <property type="match status" value="2"/>
</dbReference>
<dbReference type="EC" id="3.2.1.14" evidence="4"/>
<comment type="caution">
    <text evidence="18">The sequence shown here is derived from an EMBL/GenBank/DDBJ whole genome shotgun (WGS) entry which is preliminary data.</text>
</comment>
<dbReference type="InterPro" id="IPR001223">
    <property type="entry name" value="Glyco_hydro18_cat"/>
</dbReference>
<keyword evidence="7 13" id="KW-0378">Hydrolase</keyword>
<dbReference type="Gene3D" id="3.20.20.80">
    <property type="entry name" value="Glycosidases"/>
    <property type="match status" value="1"/>
</dbReference>
<dbReference type="PANTHER" id="PTHR11177">
    <property type="entry name" value="CHITINASE"/>
    <property type="match status" value="1"/>
</dbReference>
<name>A0A9P5LFG6_9HYPO</name>
<comment type="catalytic activity">
    <reaction evidence="1">
        <text>Random endo-hydrolysis of N-acetyl-beta-D-glucosaminide (1-&gt;4)-beta-linkages in chitin and chitodextrins.</text>
        <dbReference type="EC" id="3.2.1.14"/>
    </reaction>
</comment>
<dbReference type="GO" id="GO:0000272">
    <property type="term" value="P:polysaccharide catabolic process"/>
    <property type="evidence" value="ECO:0007669"/>
    <property type="project" value="UniProtKB-KW"/>
</dbReference>
<feature type="domain" description="GH18" evidence="17">
    <location>
        <begin position="160"/>
        <end position="518"/>
    </location>
</feature>
<dbReference type="EMBL" id="JAANBB010000011">
    <property type="protein sequence ID" value="KAF7556582.1"/>
    <property type="molecule type" value="Genomic_DNA"/>
</dbReference>
<evidence type="ECO:0000256" key="9">
    <source>
        <dbReference type="ARBA" id="ARBA00023277"/>
    </source>
</evidence>
<feature type="disulfide bond" evidence="12">
    <location>
        <begin position="79"/>
        <end position="93"/>
    </location>
</feature>
<evidence type="ECO:0000256" key="5">
    <source>
        <dbReference type="ARBA" id="ARBA00022525"/>
    </source>
</evidence>
<feature type="compositionally biased region" description="Polar residues" evidence="14">
    <location>
        <begin position="808"/>
        <end position="819"/>
    </location>
</feature>
<proteinExistence type="inferred from homology"/>
<feature type="domain" description="Chitin-binding type-1" evidence="16">
    <location>
        <begin position="65"/>
        <end position="104"/>
    </location>
</feature>
<keyword evidence="5" id="KW-0964">Secreted</keyword>
<comment type="subcellular location">
    <subcellularLocation>
        <location evidence="2">Secreted</location>
    </subcellularLocation>
</comment>
<gene>
    <name evidence="18" type="ORF">G7Z17_g1327</name>
</gene>
<dbReference type="SMART" id="SM00636">
    <property type="entry name" value="Glyco_18"/>
    <property type="match status" value="1"/>
</dbReference>
<dbReference type="PANTHER" id="PTHR11177:SF333">
    <property type="entry name" value="CHITINASE"/>
    <property type="match status" value="1"/>
</dbReference>
<keyword evidence="8" id="KW-0146">Chitin degradation</keyword>
<keyword evidence="15" id="KW-0732">Signal</keyword>
<dbReference type="InterPro" id="IPR050314">
    <property type="entry name" value="Glycosyl_Hydrlase_18"/>
</dbReference>
<feature type="disulfide bond" evidence="12">
    <location>
        <begin position="40"/>
        <end position="54"/>
    </location>
</feature>
<feature type="disulfide bond" evidence="12">
    <location>
        <begin position="58"/>
        <end position="62"/>
    </location>
</feature>
<evidence type="ECO:0000259" key="17">
    <source>
        <dbReference type="PROSITE" id="PS51910"/>
    </source>
</evidence>
<dbReference type="PROSITE" id="PS50941">
    <property type="entry name" value="CHIT_BIND_I_2"/>
    <property type="match status" value="3"/>
</dbReference>
<dbReference type="SUPFAM" id="SSF57016">
    <property type="entry name" value="Plant lectins/antimicrobial peptides"/>
    <property type="match status" value="2"/>
</dbReference>
<comment type="similarity">
    <text evidence="3">Belongs to the glycosyl hydrolase 18 family. Chitinase class V subfamily.</text>
</comment>
<evidence type="ECO:0000256" key="11">
    <source>
        <dbReference type="ARBA" id="ARBA00023326"/>
    </source>
</evidence>
<dbReference type="InterPro" id="IPR018371">
    <property type="entry name" value="Chitin-binding_1_CS"/>
</dbReference>
<dbReference type="PROSITE" id="PS51910">
    <property type="entry name" value="GH18_2"/>
    <property type="match status" value="1"/>
</dbReference>
<protein>
    <recommendedName>
        <fullName evidence="4">chitinase</fullName>
        <ecNumber evidence="4">3.2.1.14</ecNumber>
    </recommendedName>
</protein>
<dbReference type="Pfam" id="PF00187">
    <property type="entry name" value="Chitin_bind_1"/>
    <property type="match status" value="2"/>
</dbReference>
<dbReference type="GO" id="GO:0006032">
    <property type="term" value="P:chitin catabolic process"/>
    <property type="evidence" value="ECO:0007669"/>
    <property type="project" value="UniProtKB-KW"/>
</dbReference>
<evidence type="ECO:0000256" key="6">
    <source>
        <dbReference type="ARBA" id="ARBA00022669"/>
    </source>
</evidence>
<feature type="signal peptide" evidence="15">
    <location>
        <begin position="1"/>
        <end position="26"/>
    </location>
</feature>
<dbReference type="InterPro" id="IPR029070">
    <property type="entry name" value="Chitinase_insertion_sf"/>
</dbReference>
<evidence type="ECO:0000256" key="7">
    <source>
        <dbReference type="ARBA" id="ARBA00022801"/>
    </source>
</evidence>